<dbReference type="EnsemblPlants" id="AVESA.00010b.r2.4CG1316170.1">
    <property type="protein sequence ID" value="AVESA.00010b.r2.4CG1316170.1.CDS"/>
    <property type="gene ID" value="AVESA.00010b.r2.4CG1316170"/>
</dbReference>
<dbReference type="Proteomes" id="UP001732700">
    <property type="component" value="Chromosome 4C"/>
</dbReference>
<evidence type="ECO:0000313" key="1">
    <source>
        <dbReference type="EnsemblPlants" id="AVESA.00010b.r2.4CG1316170.1.CDS"/>
    </source>
</evidence>
<accession>A0ACD5X263</accession>
<organism evidence="1 2">
    <name type="scientific">Avena sativa</name>
    <name type="common">Oat</name>
    <dbReference type="NCBI Taxonomy" id="4498"/>
    <lineage>
        <taxon>Eukaryota</taxon>
        <taxon>Viridiplantae</taxon>
        <taxon>Streptophyta</taxon>
        <taxon>Embryophyta</taxon>
        <taxon>Tracheophyta</taxon>
        <taxon>Spermatophyta</taxon>
        <taxon>Magnoliopsida</taxon>
        <taxon>Liliopsida</taxon>
        <taxon>Poales</taxon>
        <taxon>Poaceae</taxon>
        <taxon>BOP clade</taxon>
        <taxon>Pooideae</taxon>
        <taxon>Poodae</taxon>
        <taxon>Poeae</taxon>
        <taxon>Poeae Chloroplast Group 1 (Aveneae type)</taxon>
        <taxon>Aveninae</taxon>
        <taxon>Avena</taxon>
    </lineage>
</organism>
<reference evidence="1" key="2">
    <citation type="submission" date="2025-09" db="UniProtKB">
        <authorList>
            <consortium name="EnsemblPlants"/>
        </authorList>
    </citation>
    <scope>IDENTIFICATION</scope>
</reference>
<evidence type="ECO:0000313" key="2">
    <source>
        <dbReference type="Proteomes" id="UP001732700"/>
    </source>
</evidence>
<name>A0ACD5X263_AVESA</name>
<keyword evidence="2" id="KW-1185">Reference proteome</keyword>
<sequence>MIIFFGASKVLRARWYNGAGVPSLASMWTLTLFRIAFPSVTNYRTAPEAPGRGGHRTHARSPFSSQPSMDRRDVASNRGRNFARGNGRGRGWRGRGEGRVYPSTQPPPSTAPVTPGVTASDAPPIVGTCPDMCPAMERAQRERLRDLVVFERVGSDRMRTSPTLAVKKFCRTISSTSVQASDIRPLPVLRETMDYLLHLLKSSEYSFELVHDFVFDRTRSVRQDLSIQNLVGDQAIHIYEDVIKFHILSHQRLARSCKDSDASSLCYLNTEQLMKCLLSLFDMYHIVHKNDSHSTREAEYYSFFVLLHLGCKIPKMADSLSLWYSQLPASVVRSKEMIFARTILRCYHLGNFKRFFCMIAADASDLQLCLVEPFLNEVRARALMYFNHSGYKLQHHPLTHLSEILMIKELELENLCSICGLEISESGDTKGFAPKQTTFSLPTSISQNSGIYISREIER</sequence>
<reference evidence="1" key="1">
    <citation type="submission" date="2021-05" db="EMBL/GenBank/DDBJ databases">
        <authorList>
            <person name="Scholz U."/>
            <person name="Mascher M."/>
            <person name="Fiebig A."/>
        </authorList>
    </citation>
    <scope>NUCLEOTIDE SEQUENCE [LARGE SCALE GENOMIC DNA]</scope>
</reference>
<proteinExistence type="predicted"/>
<protein>
    <submittedName>
        <fullName evidence="1">Uncharacterized protein</fullName>
    </submittedName>
</protein>